<comment type="subcellular location">
    <subcellularLocation>
        <location evidence="1">Endomembrane system</location>
        <topology evidence="1">Peripheral membrane protein</topology>
    </subcellularLocation>
</comment>
<name>A0A8S1N1A8_PARPR</name>
<dbReference type="GO" id="GO:0006904">
    <property type="term" value="P:vesicle docking involved in exocytosis"/>
    <property type="evidence" value="ECO:0007669"/>
    <property type="project" value="TreeGrafter"/>
</dbReference>
<feature type="repeat" description="CHCR" evidence="6">
    <location>
        <begin position="1"/>
        <end position="152"/>
    </location>
</feature>
<feature type="coiled-coil region" evidence="7">
    <location>
        <begin position="483"/>
        <end position="517"/>
    </location>
</feature>
<evidence type="ECO:0000256" key="7">
    <source>
        <dbReference type="SAM" id="Coils"/>
    </source>
</evidence>
<evidence type="ECO:0000256" key="5">
    <source>
        <dbReference type="ARBA" id="ARBA00023136"/>
    </source>
</evidence>
<dbReference type="GO" id="GO:0030897">
    <property type="term" value="C:HOPS complex"/>
    <property type="evidence" value="ECO:0007669"/>
    <property type="project" value="TreeGrafter"/>
</dbReference>
<evidence type="ECO:0000256" key="1">
    <source>
        <dbReference type="ARBA" id="ARBA00004184"/>
    </source>
</evidence>
<dbReference type="OMA" id="THYIPNI"/>
<dbReference type="Proteomes" id="UP000688137">
    <property type="component" value="Unassembled WGS sequence"/>
</dbReference>
<dbReference type="PANTHER" id="PTHR23323:SF24">
    <property type="entry name" value="VACUOLAR PROTEIN SORTING-ASSOCIATED PROTEIN 11 HOMOLOG"/>
    <property type="match status" value="1"/>
</dbReference>
<proteinExistence type="predicted"/>
<evidence type="ECO:0000256" key="2">
    <source>
        <dbReference type="ARBA" id="ARBA00022723"/>
    </source>
</evidence>
<evidence type="ECO:0000256" key="4">
    <source>
        <dbReference type="ARBA" id="ARBA00022833"/>
    </source>
</evidence>
<reference evidence="8" key="1">
    <citation type="submission" date="2021-01" db="EMBL/GenBank/DDBJ databases">
        <authorList>
            <consortium name="Genoscope - CEA"/>
            <person name="William W."/>
        </authorList>
    </citation>
    <scope>NUCLEOTIDE SEQUENCE</scope>
</reference>
<dbReference type="GO" id="GO:0030674">
    <property type="term" value="F:protein-macromolecule adaptor activity"/>
    <property type="evidence" value="ECO:0007669"/>
    <property type="project" value="TreeGrafter"/>
</dbReference>
<dbReference type="PANTHER" id="PTHR23323">
    <property type="entry name" value="VACUOLAR PROTEIN SORTING-ASSOCIATED PROTEIN"/>
    <property type="match status" value="1"/>
</dbReference>
<comment type="caution">
    <text evidence="8">The sequence shown here is derived from an EMBL/GenBank/DDBJ whole genome shotgun (WGS) entry which is preliminary data.</text>
</comment>
<dbReference type="GO" id="GO:0005768">
    <property type="term" value="C:endosome"/>
    <property type="evidence" value="ECO:0007669"/>
    <property type="project" value="TreeGrafter"/>
</dbReference>
<evidence type="ECO:0000256" key="3">
    <source>
        <dbReference type="ARBA" id="ARBA00022771"/>
    </source>
</evidence>
<keyword evidence="7" id="KW-0175">Coiled coil</keyword>
<dbReference type="GO" id="GO:0008270">
    <property type="term" value="F:zinc ion binding"/>
    <property type="evidence" value="ECO:0007669"/>
    <property type="project" value="UniProtKB-KW"/>
</dbReference>
<dbReference type="InterPro" id="IPR000547">
    <property type="entry name" value="Clathrin_H-chain/VPS_repeat"/>
</dbReference>
<dbReference type="InterPro" id="IPR057308">
    <property type="entry name" value="CHCR_PEP5_VPS11"/>
</dbReference>
<dbReference type="GO" id="GO:0007032">
    <property type="term" value="P:endosome organization"/>
    <property type="evidence" value="ECO:0007669"/>
    <property type="project" value="TreeGrafter"/>
</dbReference>
<accession>A0A8S1N1A8</accession>
<dbReference type="GO" id="GO:0006886">
    <property type="term" value="P:intracellular protein transport"/>
    <property type="evidence" value="ECO:0007669"/>
    <property type="project" value="UniProtKB-UniRule"/>
</dbReference>
<organism evidence="8 9">
    <name type="scientific">Paramecium primaurelia</name>
    <dbReference type="NCBI Taxonomy" id="5886"/>
    <lineage>
        <taxon>Eukaryota</taxon>
        <taxon>Sar</taxon>
        <taxon>Alveolata</taxon>
        <taxon>Ciliophora</taxon>
        <taxon>Intramacronucleata</taxon>
        <taxon>Oligohymenophorea</taxon>
        <taxon>Peniculida</taxon>
        <taxon>Parameciidae</taxon>
        <taxon>Paramecium</taxon>
    </lineage>
</organism>
<protein>
    <recommendedName>
        <fullName evidence="10">RING-type domain-containing protein</fullName>
    </recommendedName>
</protein>
<keyword evidence="3" id="KW-0863">Zinc-finger</keyword>
<dbReference type="PROSITE" id="PS50236">
    <property type="entry name" value="CHCR"/>
    <property type="match status" value="1"/>
</dbReference>
<evidence type="ECO:0000256" key="6">
    <source>
        <dbReference type="PROSITE-ProRule" id="PRU01006"/>
    </source>
</evidence>
<keyword evidence="5" id="KW-0472">Membrane</keyword>
<dbReference type="AlphaFoldDB" id="A0A8S1N1A8"/>
<feature type="coiled-coil region" evidence="7">
    <location>
        <begin position="400"/>
        <end position="427"/>
    </location>
</feature>
<keyword evidence="4" id="KW-0862">Zinc</keyword>
<dbReference type="GO" id="GO:0048284">
    <property type="term" value="P:organelle fusion"/>
    <property type="evidence" value="ECO:0007669"/>
    <property type="project" value="TreeGrafter"/>
</dbReference>
<evidence type="ECO:0000313" key="9">
    <source>
        <dbReference type="Proteomes" id="UP000688137"/>
    </source>
</evidence>
<dbReference type="Pfam" id="PF23356">
    <property type="entry name" value="TPR_PEP5_VPS11"/>
    <property type="match status" value="1"/>
</dbReference>
<sequence length="525" mass="62807">MQKIDSLEPTQAIATHFLDISNIEQLIQYLEKLHQQPKVEKHHTALLLNCYIKLKQFDNFIEKIEKYGFESELFDIETAIRECRSFNYLDIALKMATKKNIYTACLQIYIFDKGECGAALEYIRDVITLEEKANYLKEFGLELMRSEPQFTLEVIQNLILLINIVQNLKKQFESRKGIDSLDRLTQEQQKVWKYFNLDNDQLQNIYSITFCKPDEFLHIFGGYNNYLERYLRFLIEECKNLPNEMAIYHRYFSYHLERFERKEEVKESEKRIMSLLLDNKNESKYDKNHLLVQFKIYNFTEGIICLLKKLQMREELLNFYITKKDNEEILNLCTEYGEQEQNLWVLALKYFAKPENKATHYIPNILKELNKLESISSFLILDIMKENSNVKFGQMRDFLKQQLQRDYTEIKDNLNVIKENMQQTTETRTEFQQLKTQAQIFSFGKCTACDNALVNPSFHFICGHQYHQNCIQIEDKKRICIRCNLEIQMIQNKQKEVDEANQQMVQLRQKMLETSSKYDIISKYK</sequence>
<gene>
    <name evidence="8" type="ORF">PPRIM_AZ9-3.1.T0690057</name>
</gene>
<keyword evidence="2" id="KW-0479">Metal-binding</keyword>
<evidence type="ECO:0008006" key="10">
    <source>
        <dbReference type="Google" id="ProtNLM"/>
    </source>
</evidence>
<dbReference type="EMBL" id="CAJJDM010000072">
    <property type="protein sequence ID" value="CAD8082995.1"/>
    <property type="molecule type" value="Genomic_DNA"/>
</dbReference>
<evidence type="ECO:0000313" key="8">
    <source>
        <dbReference type="EMBL" id="CAD8082995.1"/>
    </source>
</evidence>
<keyword evidence="9" id="KW-1185">Reference proteome</keyword>
<dbReference type="GO" id="GO:0007033">
    <property type="term" value="P:vacuole organization"/>
    <property type="evidence" value="ECO:0007669"/>
    <property type="project" value="TreeGrafter"/>
</dbReference>